<dbReference type="Proteomes" id="UP000316714">
    <property type="component" value="Unassembled WGS sequence"/>
</dbReference>
<reference evidence="2 3" key="1">
    <citation type="submission" date="2019-02" db="EMBL/GenBank/DDBJ databases">
        <title>Deep-cultivation of Planctomycetes and their phenomic and genomic characterization uncovers novel biology.</title>
        <authorList>
            <person name="Wiegand S."/>
            <person name="Jogler M."/>
            <person name="Boedeker C."/>
            <person name="Pinto D."/>
            <person name="Vollmers J."/>
            <person name="Rivas-Marin E."/>
            <person name="Kohn T."/>
            <person name="Peeters S.H."/>
            <person name="Heuer A."/>
            <person name="Rast P."/>
            <person name="Oberbeckmann S."/>
            <person name="Bunk B."/>
            <person name="Jeske O."/>
            <person name="Meyerdierks A."/>
            <person name="Storesund J.E."/>
            <person name="Kallscheuer N."/>
            <person name="Luecker S."/>
            <person name="Lage O.M."/>
            <person name="Pohl T."/>
            <person name="Merkel B.J."/>
            <person name="Hornburger P."/>
            <person name="Mueller R.-W."/>
            <person name="Bruemmer F."/>
            <person name="Labrenz M."/>
            <person name="Spormann A.M."/>
            <person name="Op Den Camp H."/>
            <person name="Overmann J."/>
            <person name="Amann R."/>
            <person name="Jetten M.S.M."/>
            <person name="Mascher T."/>
            <person name="Medema M.H."/>
            <person name="Devos D.P."/>
            <person name="Kaster A.-K."/>
            <person name="Ovreas L."/>
            <person name="Rohde M."/>
            <person name="Galperin M.Y."/>
            <person name="Jogler C."/>
        </authorList>
    </citation>
    <scope>NUCLEOTIDE SEQUENCE [LARGE SCALE GENOMIC DNA]</scope>
    <source>
        <strain evidence="2 3">KOR34</strain>
    </source>
</reference>
<dbReference type="PROSITE" id="PS51257">
    <property type="entry name" value="PROKAR_LIPOPROTEIN"/>
    <property type="match status" value="1"/>
</dbReference>
<dbReference type="AlphaFoldDB" id="A0A5C5UZJ6"/>
<evidence type="ECO:0000256" key="1">
    <source>
        <dbReference type="SAM" id="SignalP"/>
    </source>
</evidence>
<feature type="chain" id="PRO_5023119550" description="Lipoprotein" evidence="1">
    <location>
        <begin position="21"/>
        <end position="55"/>
    </location>
</feature>
<evidence type="ECO:0000313" key="3">
    <source>
        <dbReference type="Proteomes" id="UP000316714"/>
    </source>
</evidence>
<keyword evidence="3" id="KW-1185">Reference proteome</keyword>
<comment type="caution">
    <text evidence="2">The sequence shown here is derived from an EMBL/GenBank/DDBJ whole genome shotgun (WGS) entry which is preliminary data.</text>
</comment>
<evidence type="ECO:0000313" key="2">
    <source>
        <dbReference type="EMBL" id="TWT31269.1"/>
    </source>
</evidence>
<keyword evidence="1" id="KW-0732">Signal</keyword>
<dbReference type="EMBL" id="SIHJ01000004">
    <property type="protein sequence ID" value="TWT31269.1"/>
    <property type="molecule type" value="Genomic_DNA"/>
</dbReference>
<sequence precursor="true">MKNPLKQLAAILLVAGGCLAASGCHLCPDCLRPPTPYPLDGCASGGSCSVGSRGN</sequence>
<protein>
    <recommendedName>
        <fullName evidence="4">Lipoprotein</fullName>
    </recommendedName>
</protein>
<evidence type="ECO:0008006" key="4">
    <source>
        <dbReference type="Google" id="ProtNLM"/>
    </source>
</evidence>
<feature type="signal peptide" evidence="1">
    <location>
        <begin position="1"/>
        <end position="20"/>
    </location>
</feature>
<accession>A0A5C5UZJ6</accession>
<name>A0A5C5UZJ6_9BACT</name>
<proteinExistence type="predicted"/>
<gene>
    <name evidence="2" type="ORF">KOR34_46450</name>
</gene>
<organism evidence="2 3">
    <name type="scientific">Posidoniimonas corsicana</name>
    <dbReference type="NCBI Taxonomy" id="1938618"/>
    <lineage>
        <taxon>Bacteria</taxon>
        <taxon>Pseudomonadati</taxon>
        <taxon>Planctomycetota</taxon>
        <taxon>Planctomycetia</taxon>
        <taxon>Pirellulales</taxon>
        <taxon>Lacipirellulaceae</taxon>
        <taxon>Posidoniimonas</taxon>
    </lineage>
</organism>